<dbReference type="Proteomes" id="UP000004688">
    <property type="component" value="Chromosome"/>
</dbReference>
<accession>M9RJZ6</accession>
<dbReference type="SUPFAM" id="SSF53613">
    <property type="entry name" value="Ribokinase-like"/>
    <property type="match status" value="1"/>
</dbReference>
<name>M9RJZ6_9RHOB</name>
<keyword evidence="2" id="KW-0808">Transferase</keyword>
<dbReference type="eggNOG" id="COG0063">
    <property type="taxonomic scope" value="Bacteria"/>
</dbReference>
<dbReference type="Pfam" id="PF01256">
    <property type="entry name" value="Carb_kinase"/>
    <property type="match status" value="1"/>
</dbReference>
<protein>
    <submittedName>
        <fullName evidence="2">Putative carbohydrate kinase</fullName>
    </submittedName>
</protein>
<dbReference type="GO" id="GO:0016301">
    <property type="term" value="F:kinase activity"/>
    <property type="evidence" value="ECO:0007669"/>
    <property type="project" value="UniProtKB-KW"/>
</dbReference>
<organism evidence="2 3">
    <name type="scientific">Octadecabacter arcticus 238</name>
    <dbReference type="NCBI Taxonomy" id="391616"/>
    <lineage>
        <taxon>Bacteria</taxon>
        <taxon>Pseudomonadati</taxon>
        <taxon>Pseudomonadota</taxon>
        <taxon>Alphaproteobacteria</taxon>
        <taxon>Rhodobacterales</taxon>
        <taxon>Roseobacteraceae</taxon>
        <taxon>Octadecabacter</taxon>
    </lineage>
</organism>
<keyword evidence="3" id="KW-1185">Reference proteome</keyword>
<dbReference type="InterPro" id="IPR017953">
    <property type="entry name" value="Carbohydrate_kinase_pred_CS"/>
</dbReference>
<dbReference type="AlphaFoldDB" id="M9RJZ6"/>
<dbReference type="InterPro" id="IPR000631">
    <property type="entry name" value="CARKD"/>
</dbReference>
<reference evidence="2 3" key="1">
    <citation type="journal article" date="2013" name="PLoS ONE">
        <title>Poles Apart: Arctic and Antarctic Octadecabacter strains Share High Genome Plasticity and a New Type of Xanthorhodopsin.</title>
        <authorList>
            <person name="Vollmers J."/>
            <person name="Voget S."/>
            <person name="Dietrich S."/>
            <person name="Gollnow K."/>
            <person name="Smits M."/>
            <person name="Meyer K."/>
            <person name="Brinkhoff T."/>
            <person name="Simon M."/>
            <person name="Daniel R."/>
        </authorList>
    </citation>
    <scope>NUCLEOTIDE SEQUENCE [LARGE SCALE GENOMIC DNA]</scope>
    <source>
        <strain evidence="2 3">238</strain>
    </source>
</reference>
<feature type="domain" description="YjeF C-terminal" evidence="1">
    <location>
        <begin position="1"/>
        <end position="128"/>
    </location>
</feature>
<dbReference type="CDD" id="cd01171">
    <property type="entry name" value="YXKO-related"/>
    <property type="match status" value="1"/>
</dbReference>
<dbReference type="EMBL" id="CP003742">
    <property type="protein sequence ID" value="AGI72103.1"/>
    <property type="molecule type" value="Genomic_DNA"/>
</dbReference>
<dbReference type="PROSITE" id="PS01050">
    <property type="entry name" value="YJEF_C_2"/>
    <property type="match status" value="1"/>
</dbReference>
<evidence type="ECO:0000313" key="3">
    <source>
        <dbReference type="Proteomes" id="UP000004688"/>
    </source>
</evidence>
<keyword evidence="2" id="KW-0418">Kinase</keyword>
<proteinExistence type="predicted"/>
<gene>
    <name evidence="2" type="ORF">OA238_c20000</name>
</gene>
<dbReference type="GO" id="GO:0016836">
    <property type="term" value="F:hydro-lyase activity"/>
    <property type="evidence" value="ECO:0007669"/>
    <property type="project" value="InterPro"/>
</dbReference>
<dbReference type="STRING" id="391616.OA238_c20000"/>
<dbReference type="HOGENOM" id="CLU_024853_2_5_5"/>
<dbReference type="KEGG" id="oar:OA238_c20000"/>
<evidence type="ECO:0000313" key="2">
    <source>
        <dbReference type="EMBL" id="AGI72103.1"/>
    </source>
</evidence>
<dbReference type="InterPro" id="IPR029056">
    <property type="entry name" value="Ribokinase-like"/>
</dbReference>
<sequence length="142" mass="15111">MTPHDGEMRRLIPDAFDQTTCRVSLAQIVARRFECIILFKGAKTIIARPDGACVMINSTAFESAAWLATAGSGDVLSGFITGLMARGFGAFETAALGALFHVLCPDDIGPGLIVEDIPNALLDVPRKIISSAPFDLEQSPMS</sequence>
<evidence type="ECO:0000259" key="1">
    <source>
        <dbReference type="PROSITE" id="PS51383"/>
    </source>
</evidence>
<dbReference type="PROSITE" id="PS51383">
    <property type="entry name" value="YJEF_C_3"/>
    <property type="match status" value="1"/>
</dbReference>
<dbReference type="Gene3D" id="3.40.1190.20">
    <property type="match status" value="1"/>
</dbReference>
<dbReference type="OrthoDB" id="9806925at2"/>